<feature type="transmembrane region" description="Helical" evidence="6">
    <location>
        <begin position="36"/>
        <end position="55"/>
    </location>
</feature>
<evidence type="ECO:0000313" key="9">
    <source>
        <dbReference type="EMBL" id="SUA51026.1"/>
    </source>
</evidence>
<accession>A0A378XBA8</accession>
<dbReference type="InterPro" id="IPR050445">
    <property type="entry name" value="Bact_polysacc_biosynth/exp"/>
</dbReference>
<protein>
    <submittedName>
        <fullName evidence="9">Ferric enterobactin transport protein fepE</fullName>
    </submittedName>
</protein>
<keyword evidence="11" id="KW-1185">Reference proteome</keyword>
<evidence type="ECO:0000256" key="5">
    <source>
        <dbReference type="ARBA" id="ARBA00023136"/>
    </source>
</evidence>
<dbReference type="Proteomes" id="UP000254603">
    <property type="component" value="Unassembled WGS sequence"/>
</dbReference>
<dbReference type="Pfam" id="PF02706">
    <property type="entry name" value="Wzz"/>
    <property type="match status" value="1"/>
</dbReference>
<dbReference type="Proteomes" id="UP000594903">
    <property type="component" value="Chromosome"/>
</dbReference>
<sequence>MVRHDSTSQAATQHTPHSSDEIDLLDLLHTLWKGKLLIILIAAIGFLGAYGLSLLMKEEWRSTARVVAPRLSNTTELIEMSRSVQRITDNSSDVDVSALMNRAFRTFLYTAADSDEKYDYLRKTSLFQELMENEDTNAGVILDNLSQNLSVRLPDDKEQTLTTDYTLSFVADSAERAQHILSGYISNINRVATEISQQEFTNSLEAQIKIRQQKIADIERDLNNQRQVAVKRYSEALLTAQKAGIKSASGALLGRSDSSNNVVFEINSNAEQLYLQGEEVLEALVDVTQNTPIIYPASYYRLQYEIEALEPLLNEQPTFESFNYLLRPTLPPKRLSPKRAQIAVIGGLVGGIIACLIVLILAAFRNRQTTLS</sequence>
<dbReference type="GO" id="GO:0004713">
    <property type="term" value="F:protein tyrosine kinase activity"/>
    <property type="evidence" value="ECO:0007669"/>
    <property type="project" value="TreeGrafter"/>
</dbReference>
<evidence type="ECO:0000256" key="4">
    <source>
        <dbReference type="ARBA" id="ARBA00022989"/>
    </source>
</evidence>
<proteinExistence type="predicted"/>
<reference evidence="9 10" key="1">
    <citation type="submission" date="2018-06" db="EMBL/GenBank/DDBJ databases">
        <authorList>
            <consortium name="Pathogen Informatics"/>
            <person name="Doyle S."/>
        </authorList>
    </citation>
    <scope>NUCLEOTIDE SEQUENCE [LARGE SCALE GENOMIC DNA]</scope>
    <source>
        <strain evidence="9 10">NCTC11997</strain>
    </source>
</reference>
<keyword evidence="5 6" id="KW-0472">Membrane</keyword>
<dbReference type="PANTHER" id="PTHR32309:SF13">
    <property type="entry name" value="FERRIC ENTEROBACTIN TRANSPORT PROTEIN FEPE"/>
    <property type="match status" value="1"/>
</dbReference>
<evidence type="ECO:0000256" key="3">
    <source>
        <dbReference type="ARBA" id="ARBA00022692"/>
    </source>
</evidence>
<keyword evidence="2" id="KW-1003">Cell membrane</keyword>
<dbReference type="SUPFAM" id="SSF160355">
    <property type="entry name" value="Bacterial polysaccharide co-polymerase-like"/>
    <property type="match status" value="1"/>
</dbReference>
<feature type="domain" description="Polysaccharide chain length determinant N-terminal" evidence="7">
    <location>
        <begin position="20"/>
        <end position="88"/>
    </location>
</feature>
<dbReference type="GO" id="GO:0005886">
    <property type="term" value="C:plasma membrane"/>
    <property type="evidence" value="ECO:0007669"/>
    <property type="project" value="UniProtKB-SubCell"/>
</dbReference>
<dbReference type="Gene3D" id="3.30.1890.10">
    <property type="entry name" value="FepE-like"/>
    <property type="match status" value="1"/>
</dbReference>
<dbReference type="EMBL" id="UGSB01000001">
    <property type="protein sequence ID" value="SUA51026.1"/>
    <property type="molecule type" value="Genomic_DNA"/>
</dbReference>
<reference evidence="8 11" key="2">
    <citation type="submission" date="2020-12" db="EMBL/GenBank/DDBJ databases">
        <title>FDA dAtabase for Regulatory Grade micrObial Sequences (FDA-ARGOS): Supporting development and validation of Infectious Disease Dx tests.</title>
        <authorList>
            <person name="Sproer C."/>
            <person name="Gronow S."/>
            <person name="Severitt S."/>
            <person name="Schroder I."/>
            <person name="Tallon L."/>
            <person name="Sadzewicz L."/>
            <person name="Zhao X."/>
            <person name="Boylan J."/>
            <person name="Ott S."/>
            <person name="Bowen H."/>
            <person name="Vavikolanu K."/>
            <person name="Mehta A."/>
            <person name="Aluvathingal J."/>
            <person name="Nadendla S."/>
            <person name="Lowell S."/>
            <person name="Myers T."/>
            <person name="Yan Y."/>
            <person name="Sichtig H."/>
        </authorList>
    </citation>
    <scope>NUCLEOTIDE SEQUENCE [LARGE SCALE GENOMIC DNA]</scope>
    <source>
        <strain evidence="8 11">FDAARGOS_872</strain>
    </source>
</reference>
<dbReference type="AlphaFoldDB" id="A0A378XBA8"/>
<dbReference type="EMBL" id="CP065725">
    <property type="protein sequence ID" value="QPT40415.1"/>
    <property type="molecule type" value="Genomic_DNA"/>
</dbReference>
<organism evidence="9 10">
    <name type="scientific">Oligella ureolytica</name>
    <dbReference type="NCBI Taxonomy" id="90244"/>
    <lineage>
        <taxon>Bacteria</taxon>
        <taxon>Pseudomonadati</taxon>
        <taxon>Pseudomonadota</taxon>
        <taxon>Betaproteobacteria</taxon>
        <taxon>Burkholderiales</taxon>
        <taxon>Alcaligenaceae</taxon>
        <taxon>Oligella</taxon>
    </lineage>
</organism>
<gene>
    <name evidence="9" type="primary">fepE</name>
    <name evidence="8" type="ORF">I6G29_01995</name>
    <name evidence="9" type="ORF">NCTC11997_00447</name>
</gene>
<dbReference type="PANTHER" id="PTHR32309">
    <property type="entry name" value="TYROSINE-PROTEIN KINASE"/>
    <property type="match status" value="1"/>
</dbReference>
<keyword evidence="3 6" id="KW-0812">Transmembrane</keyword>
<dbReference type="RefSeq" id="WP_018574194.1">
    <property type="nucleotide sequence ID" value="NZ_CP065725.1"/>
</dbReference>
<evidence type="ECO:0000259" key="7">
    <source>
        <dbReference type="Pfam" id="PF02706"/>
    </source>
</evidence>
<name>A0A378XBA8_9BURK</name>
<keyword evidence="4 6" id="KW-1133">Transmembrane helix</keyword>
<feature type="transmembrane region" description="Helical" evidence="6">
    <location>
        <begin position="342"/>
        <end position="364"/>
    </location>
</feature>
<evidence type="ECO:0000256" key="6">
    <source>
        <dbReference type="SAM" id="Phobius"/>
    </source>
</evidence>
<evidence type="ECO:0000313" key="8">
    <source>
        <dbReference type="EMBL" id="QPT40415.1"/>
    </source>
</evidence>
<dbReference type="InterPro" id="IPR003856">
    <property type="entry name" value="LPS_length_determ_N"/>
</dbReference>
<evidence type="ECO:0000313" key="10">
    <source>
        <dbReference type="Proteomes" id="UP000254603"/>
    </source>
</evidence>
<dbReference type="STRING" id="1122619.GCA_000373745_01009"/>
<dbReference type="OrthoDB" id="6535795at2"/>
<evidence type="ECO:0000256" key="2">
    <source>
        <dbReference type="ARBA" id="ARBA00022475"/>
    </source>
</evidence>
<evidence type="ECO:0000256" key="1">
    <source>
        <dbReference type="ARBA" id="ARBA00004651"/>
    </source>
</evidence>
<comment type="subcellular location">
    <subcellularLocation>
        <location evidence="1">Cell membrane</location>
        <topology evidence="1">Multi-pass membrane protein</topology>
    </subcellularLocation>
</comment>
<evidence type="ECO:0000313" key="11">
    <source>
        <dbReference type="Proteomes" id="UP000594903"/>
    </source>
</evidence>